<comment type="caution">
    <text evidence="14">The sequence shown here is derived from an EMBL/GenBank/DDBJ whole genome shotgun (WGS) entry which is preliminary data.</text>
</comment>
<organism evidence="14 15">
    <name type="scientific">Aspergillus brasiliensis</name>
    <dbReference type="NCBI Taxonomy" id="319629"/>
    <lineage>
        <taxon>Eukaryota</taxon>
        <taxon>Fungi</taxon>
        <taxon>Dikarya</taxon>
        <taxon>Ascomycota</taxon>
        <taxon>Pezizomycotina</taxon>
        <taxon>Eurotiomycetes</taxon>
        <taxon>Eurotiomycetidae</taxon>
        <taxon>Eurotiales</taxon>
        <taxon>Aspergillaceae</taxon>
        <taxon>Aspergillus</taxon>
        <taxon>Aspergillus subgen. Circumdati</taxon>
    </lineage>
</organism>
<evidence type="ECO:0000256" key="3">
    <source>
        <dbReference type="ARBA" id="ARBA00007063"/>
    </source>
</evidence>
<dbReference type="EC" id="2.4.1.-" evidence="12"/>
<feature type="transmembrane region" description="Helical" evidence="12">
    <location>
        <begin position="97"/>
        <end position="119"/>
    </location>
</feature>
<sequence length="573" mass="63110">MGRDAVFLLLLAAIPALVLLHLAAAPYTKVEESFHIQAIHDILSSGIPTRNVSEILRAEYDHFAFPGAVPRTFVGAVMLSGLSQPFIWLKANIDRQFLARAILGLFNAASLLAFASGLRRTAGKTTATWYLLFQASQFHILYYASRTLSNMFAFGLTTLALRYVLPEPVSPAVYKKRARLSLYLMTVAGIIFRSELAIFLATNTLFLFATRRITIQREIIPAGILGLLVGLTSTVLVDSFFWQQFPLWPELAAFKFNVISGQASAWGTHPWHFYFTNAVPRLLLNPLTYAVGIPLALFQPSTRGLATNTLIPSLLFLAIYSAQPHKEWRFVIYTIPALTTAAALGASYIWTHRTKSLLYRLLSLAMLASTFASFLLSTFVLLPASSANYPGAHALNTLHAYAENTTSSTDSSSGSISVYLGNLACQTGVTRFLQHPSTSSPLFSESLTPWHYDKTEEETTKSSPAFWSQFDYALVEPGEETEKILAASESASASASGSWKVVDTVDGFAGLRIVRPGDEAVGAVEEKIIAYVLGDNGVQLFEKGRGVVRDVITRGWWVEVRMEPKIRIMRRTG</sequence>
<evidence type="ECO:0000256" key="7">
    <source>
        <dbReference type="ARBA" id="ARBA00022824"/>
    </source>
</evidence>
<comment type="function">
    <text evidence="10">Mannosyltransferase that operates in the biosynthetic pathway of dolichol-linked oligosaccharides, the glycan precursors employed in protein asparagine (N)-glycosylation. The assembly of dolichol-linked oligosaccharides begins on the cytosolic side of the endoplasmic reticulum membrane and finishes in its lumen. The sequential addition of sugars to dolichol pyrophosphate produces dolichol-linked oligosaccharides containing fourteen sugars, including two GlcNAcs, nine mannoses and three glucoses. Once assembled, the oligosaccharide is transferred from the lipid to nascent proteins by oligosaccharyltransferases. In the lumen of the endoplasmic reticulum, adds the eighth mannose residue in an alpha-1,6 linkage onto Man(7)GlcNAc(2)-PP-dolichol to produce Man(8)GlcNAc(2)-PP-dolichol.</text>
</comment>
<feature type="transmembrane region" description="Helical" evidence="12">
    <location>
        <begin position="328"/>
        <end position="350"/>
    </location>
</feature>
<comment type="pathway">
    <text evidence="2">Protein modification; protein glycosylation.</text>
</comment>
<feature type="transmembrane region" description="Helical" evidence="12">
    <location>
        <begin position="220"/>
        <end position="242"/>
    </location>
</feature>
<feature type="transmembrane region" description="Helical" evidence="12">
    <location>
        <begin position="278"/>
        <end position="298"/>
    </location>
</feature>
<evidence type="ECO:0000256" key="12">
    <source>
        <dbReference type="RuleBase" id="RU363075"/>
    </source>
</evidence>
<dbReference type="Pfam" id="PF03901">
    <property type="entry name" value="Glyco_transf_22"/>
    <property type="match status" value="1"/>
</dbReference>
<comment type="subcellular location">
    <subcellularLocation>
        <location evidence="1 12">Endoplasmic reticulum membrane</location>
        <topology evidence="1 12">Multi-pass membrane protein</topology>
    </subcellularLocation>
</comment>
<dbReference type="EMBL" id="BROQ01000048">
    <property type="protein sequence ID" value="GKZ22179.1"/>
    <property type="molecule type" value="Genomic_DNA"/>
</dbReference>
<feature type="transmembrane region" description="Helical" evidence="12">
    <location>
        <begin position="305"/>
        <end position="322"/>
    </location>
</feature>
<feature type="transmembrane region" description="Helical" evidence="12">
    <location>
        <begin position="357"/>
        <end position="382"/>
    </location>
</feature>
<evidence type="ECO:0000256" key="11">
    <source>
        <dbReference type="ARBA" id="ARBA00048899"/>
    </source>
</evidence>
<keyword evidence="13" id="KW-0732">Signal</keyword>
<dbReference type="GO" id="GO:0005789">
    <property type="term" value="C:endoplasmic reticulum membrane"/>
    <property type="evidence" value="ECO:0007669"/>
    <property type="project" value="UniProtKB-SubCell"/>
</dbReference>
<feature type="signal peptide" evidence="13">
    <location>
        <begin position="1"/>
        <end position="20"/>
    </location>
</feature>
<keyword evidence="8 12" id="KW-1133">Transmembrane helix</keyword>
<comment type="similarity">
    <text evidence="3 12">Belongs to the glycosyltransferase 22 family.</text>
</comment>
<evidence type="ECO:0000256" key="13">
    <source>
        <dbReference type="SAM" id="SignalP"/>
    </source>
</evidence>
<evidence type="ECO:0000313" key="14">
    <source>
        <dbReference type="EMBL" id="GKZ22179.1"/>
    </source>
</evidence>
<feature type="transmembrane region" description="Helical" evidence="12">
    <location>
        <begin position="181"/>
        <end position="208"/>
    </location>
</feature>
<dbReference type="AlphaFoldDB" id="A0A9W5YSX2"/>
<evidence type="ECO:0000256" key="9">
    <source>
        <dbReference type="ARBA" id="ARBA00023136"/>
    </source>
</evidence>
<protein>
    <recommendedName>
        <fullName evidence="12">Mannosyltransferase</fullName>
        <ecNumber evidence="12">2.4.1.-</ecNumber>
    </recommendedName>
</protein>
<evidence type="ECO:0000256" key="6">
    <source>
        <dbReference type="ARBA" id="ARBA00022692"/>
    </source>
</evidence>
<evidence type="ECO:0000313" key="15">
    <source>
        <dbReference type="Proteomes" id="UP001143548"/>
    </source>
</evidence>
<comment type="catalytic activity">
    <reaction evidence="11">
        <text>an alpha-D-Man-(1-&gt;2)-alpha-D-Man-(1-&gt;2)-alpha-D-Man-(1-&gt;3)-[alpha-D-Man-(1-&gt;2)-alpha-D-Man-(1-&gt;3)-alpha-D-Man-(1-&gt;6)]-beta-D-Man-(1-&gt;4)-beta-D-GlcNAc-(1-&gt;4)-alpha-D-GlcNAc-diphospho-di-trans,poly-cis-dolichol + a di-trans,poly-cis-dolichyl beta-D-mannosyl phosphate = an alpha-D-Man-(1-&gt;2)-alpha-D-Man-(1-&gt;2)-alpha-D-Man-(1-&gt;3)-[alpha-D-Man-(1-&gt;2)-alpha-D-Man-(1-&gt;3)-[alpha-D-Man-(1-&gt;6)]-alpha-D-Man-(1-&gt;6)]-beta-D-Man-(1-&gt;4)-beta-D-GlcNAc-(1-&gt;4)-alpha-D-GlcNAc-diphospho-di-trans,poly-cis-dolichol + a di-trans,poly-cis-dolichyl phosphate + H(+)</text>
        <dbReference type="Rhea" id="RHEA:29535"/>
        <dbReference type="Rhea" id="RHEA-COMP:19498"/>
        <dbReference type="Rhea" id="RHEA-COMP:19501"/>
        <dbReference type="Rhea" id="RHEA-COMP:19518"/>
        <dbReference type="Rhea" id="RHEA-COMP:19519"/>
        <dbReference type="ChEBI" id="CHEBI:15378"/>
        <dbReference type="ChEBI" id="CHEBI:57683"/>
        <dbReference type="ChEBI" id="CHEBI:58211"/>
        <dbReference type="ChEBI" id="CHEBI:132517"/>
        <dbReference type="ChEBI" id="CHEBI:132519"/>
        <dbReference type="EC" id="2.4.1.260"/>
    </reaction>
    <physiologicalReaction direction="left-to-right" evidence="11">
        <dbReference type="Rhea" id="RHEA:29536"/>
    </physiologicalReaction>
</comment>
<dbReference type="PANTHER" id="PTHR22760:SF1">
    <property type="entry name" value="DOL-P-MAN:MAN(7)GLCNAC(2)-PP-DOL ALPHA-1,6-MANNOSYLTRANSFERASE"/>
    <property type="match status" value="1"/>
</dbReference>
<feature type="transmembrane region" description="Helical" evidence="12">
    <location>
        <begin position="140"/>
        <end position="161"/>
    </location>
</feature>
<gene>
    <name evidence="14" type="ORF">AbraCBS73388_008124</name>
</gene>
<keyword evidence="9 12" id="KW-0472">Membrane</keyword>
<evidence type="ECO:0000256" key="1">
    <source>
        <dbReference type="ARBA" id="ARBA00004477"/>
    </source>
</evidence>
<evidence type="ECO:0000256" key="5">
    <source>
        <dbReference type="ARBA" id="ARBA00022679"/>
    </source>
</evidence>
<accession>A0A9W5YSX2</accession>
<dbReference type="PANTHER" id="PTHR22760">
    <property type="entry name" value="GLYCOSYLTRANSFERASE"/>
    <property type="match status" value="1"/>
</dbReference>
<evidence type="ECO:0000256" key="8">
    <source>
        <dbReference type="ARBA" id="ARBA00022989"/>
    </source>
</evidence>
<evidence type="ECO:0000256" key="2">
    <source>
        <dbReference type="ARBA" id="ARBA00004922"/>
    </source>
</evidence>
<dbReference type="GO" id="GO:0052917">
    <property type="term" value="F:dol-P-Man:Man(7)GlcNAc(2)-PP-Dol alpha-1,6-mannosyltransferase activity"/>
    <property type="evidence" value="ECO:0007669"/>
    <property type="project" value="UniProtKB-EC"/>
</dbReference>
<keyword evidence="7 12" id="KW-0256">Endoplasmic reticulum</keyword>
<proteinExistence type="inferred from homology"/>
<evidence type="ECO:0000256" key="4">
    <source>
        <dbReference type="ARBA" id="ARBA00022676"/>
    </source>
</evidence>
<name>A0A9W5YSX2_9EURO</name>
<keyword evidence="6 12" id="KW-0812">Transmembrane</keyword>
<evidence type="ECO:0000256" key="10">
    <source>
        <dbReference type="ARBA" id="ARBA00044721"/>
    </source>
</evidence>
<keyword evidence="5" id="KW-0808">Transferase</keyword>
<feature type="chain" id="PRO_5040786080" description="Mannosyltransferase" evidence="13">
    <location>
        <begin position="21"/>
        <end position="573"/>
    </location>
</feature>
<dbReference type="GO" id="GO:0006487">
    <property type="term" value="P:protein N-linked glycosylation"/>
    <property type="evidence" value="ECO:0007669"/>
    <property type="project" value="TreeGrafter"/>
</dbReference>
<dbReference type="InterPro" id="IPR005599">
    <property type="entry name" value="GPI_mannosylTrfase"/>
</dbReference>
<keyword evidence="4 12" id="KW-0328">Glycosyltransferase</keyword>
<dbReference type="Proteomes" id="UP001143548">
    <property type="component" value="Unassembled WGS sequence"/>
</dbReference>
<reference evidence="14" key="1">
    <citation type="submission" date="2022-07" db="EMBL/GenBank/DDBJ databases">
        <title>Taxonomy of Aspergillus series Nigri: significant species reduction supported by multi-species coalescent approaches.</title>
        <authorList>
            <person name="Bian C."/>
            <person name="Kusuya Y."/>
            <person name="Sklenar F."/>
            <person name="D'hooge E."/>
            <person name="Yaguchi T."/>
            <person name="Takahashi H."/>
            <person name="Hubka V."/>
        </authorList>
    </citation>
    <scope>NUCLEOTIDE SEQUENCE</scope>
    <source>
        <strain evidence="14">CBS 733.88</strain>
    </source>
</reference>